<dbReference type="SUPFAM" id="SSF46785">
    <property type="entry name" value="Winged helix' DNA-binding domain"/>
    <property type="match status" value="1"/>
</dbReference>
<proteinExistence type="predicted"/>
<gene>
    <name evidence="5" type="ORF">OCL97_02475</name>
</gene>
<evidence type="ECO:0000313" key="5">
    <source>
        <dbReference type="EMBL" id="MFD3262826.1"/>
    </source>
</evidence>
<dbReference type="InterPro" id="IPR001845">
    <property type="entry name" value="HTH_ArsR_DNA-bd_dom"/>
</dbReference>
<dbReference type="InterPro" id="IPR036388">
    <property type="entry name" value="WH-like_DNA-bd_sf"/>
</dbReference>
<dbReference type="InterPro" id="IPR036390">
    <property type="entry name" value="WH_DNA-bd_sf"/>
</dbReference>
<evidence type="ECO:0000256" key="2">
    <source>
        <dbReference type="ARBA" id="ARBA00023125"/>
    </source>
</evidence>
<sequence length="121" mass="13195">MRMFYIKQMNAALAVRPSSELSELADSAQSAARLLKLLASEQRLLLLCRLVEGEASVGVLAEHAKLAQSAASQHLAKMRAEGLVATRRQAQTIYYRLDDPAAVRVLDALCEIYRGQPAGAQ</sequence>
<protein>
    <submittedName>
        <fullName evidence="5">Metalloregulator ArsR/SmtB family transcription factor</fullName>
    </submittedName>
</protein>
<evidence type="ECO:0000259" key="4">
    <source>
        <dbReference type="PROSITE" id="PS50987"/>
    </source>
</evidence>
<dbReference type="InterPro" id="IPR051081">
    <property type="entry name" value="HTH_MetalResp_TranReg"/>
</dbReference>
<dbReference type="SMART" id="SM00418">
    <property type="entry name" value="HTH_ARSR"/>
    <property type="match status" value="1"/>
</dbReference>
<dbReference type="PANTHER" id="PTHR33154:SF28">
    <property type="entry name" value="HTH-TYPE TRANSCRIPTIONAL REGULATOR YGAV-RELATED"/>
    <property type="match status" value="1"/>
</dbReference>
<feature type="domain" description="HTH arsR-type" evidence="4">
    <location>
        <begin position="21"/>
        <end position="117"/>
    </location>
</feature>
<dbReference type="NCBIfam" id="NF033788">
    <property type="entry name" value="HTH_metalloreg"/>
    <property type="match status" value="1"/>
</dbReference>
<dbReference type="PANTHER" id="PTHR33154">
    <property type="entry name" value="TRANSCRIPTIONAL REGULATOR, ARSR FAMILY"/>
    <property type="match status" value="1"/>
</dbReference>
<dbReference type="RefSeq" id="WP_305337741.1">
    <property type="nucleotide sequence ID" value="NZ_JAOTJD010000003.1"/>
</dbReference>
<dbReference type="EMBL" id="JAOTJD010000003">
    <property type="protein sequence ID" value="MFD3262826.1"/>
    <property type="molecule type" value="Genomic_DNA"/>
</dbReference>
<reference evidence="5 6" key="1">
    <citation type="submission" date="2022-09" db="EMBL/GenBank/DDBJ databases">
        <title>New species of Phenylobacterium.</title>
        <authorList>
            <person name="Mieszkin S."/>
        </authorList>
    </citation>
    <scope>NUCLEOTIDE SEQUENCE [LARGE SCALE GENOMIC DNA]</scope>
    <source>
        <strain evidence="5 6">HK31-G</strain>
    </source>
</reference>
<dbReference type="CDD" id="cd00090">
    <property type="entry name" value="HTH_ARSR"/>
    <property type="match status" value="1"/>
</dbReference>
<evidence type="ECO:0000256" key="1">
    <source>
        <dbReference type="ARBA" id="ARBA00023015"/>
    </source>
</evidence>
<evidence type="ECO:0000256" key="3">
    <source>
        <dbReference type="ARBA" id="ARBA00023163"/>
    </source>
</evidence>
<name>A0ABW6CL18_9CAUL</name>
<keyword evidence="1" id="KW-0805">Transcription regulation</keyword>
<keyword evidence="6" id="KW-1185">Reference proteome</keyword>
<dbReference type="PROSITE" id="PS50987">
    <property type="entry name" value="HTH_ARSR_2"/>
    <property type="match status" value="1"/>
</dbReference>
<organism evidence="5 6">
    <name type="scientific">Phenylobacterium ferrooxidans</name>
    <dbReference type="NCBI Taxonomy" id="2982689"/>
    <lineage>
        <taxon>Bacteria</taxon>
        <taxon>Pseudomonadati</taxon>
        <taxon>Pseudomonadota</taxon>
        <taxon>Alphaproteobacteria</taxon>
        <taxon>Caulobacterales</taxon>
        <taxon>Caulobacteraceae</taxon>
        <taxon>Phenylobacterium</taxon>
    </lineage>
</organism>
<keyword evidence="3" id="KW-0804">Transcription</keyword>
<comment type="caution">
    <text evidence="5">The sequence shown here is derived from an EMBL/GenBank/DDBJ whole genome shotgun (WGS) entry which is preliminary data.</text>
</comment>
<keyword evidence="2" id="KW-0238">DNA-binding</keyword>
<dbReference type="Proteomes" id="UP001598130">
    <property type="component" value="Unassembled WGS sequence"/>
</dbReference>
<accession>A0ABW6CL18</accession>
<dbReference type="Gene3D" id="1.10.10.10">
    <property type="entry name" value="Winged helix-like DNA-binding domain superfamily/Winged helix DNA-binding domain"/>
    <property type="match status" value="1"/>
</dbReference>
<dbReference type="InterPro" id="IPR011991">
    <property type="entry name" value="ArsR-like_HTH"/>
</dbReference>
<evidence type="ECO:0000313" key="6">
    <source>
        <dbReference type="Proteomes" id="UP001598130"/>
    </source>
</evidence>
<dbReference type="PRINTS" id="PR00778">
    <property type="entry name" value="HTHARSR"/>
</dbReference>
<dbReference type="Pfam" id="PF01022">
    <property type="entry name" value="HTH_5"/>
    <property type="match status" value="1"/>
</dbReference>